<dbReference type="PANTHER" id="PTHR46927:SF3">
    <property type="entry name" value="THAP-TYPE DOMAIN-CONTAINING PROTEIN"/>
    <property type="match status" value="1"/>
</dbReference>
<evidence type="ECO:0000256" key="5">
    <source>
        <dbReference type="PROSITE-ProRule" id="PRU00309"/>
    </source>
</evidence>
<dbReference type="SUPFAM" id="SSF57716">
    <property type="entry name" value="Glucocorticoid receptor-like (DNA-binding domain)"/>
    <property type="match status" value="1"/>
</dbReference>
<keyword evidence="4 5" id="KW-0238">DNA-binding</keyword>
<evidence type="ECO:0000256" key="2">
    <source>
        <dbReference type="ARBA" id="ARBA00022771"/>
    </source>
</evidence>
<dbReference type="Pfam" id="PF05485">
    <property type="entry name" value="THAP"/>
    <property type="match status" value="1"/>
</dbReference>
<feature type="region of interest" description="Disordered" evidence="6">
    <location>
        <begin position="274"/>
        <end position="301"/>
    </location>
</feature>
<evidence type="ECO:0000256" key="6">
    <source>
        <dbReference type="SAM" id="MobiDB-lite"/>
    </source>
</evidence>
<feature type="domain" description="THAP-type" evidence="7">
    <location>
        <begin position="1"/>
        <end position="80"/>
    </location>
</feature>
<protein>
    <recommendedName>
        <fullName evidence="7">THAP-type domain-containing protein</fullName>
    </recommendedName>
</protein>
<proteinExistence type="predicted"/>
<gene>
    <name evidence="8" type="ORF">PEVE_00015451</name>
</gene>
<dbReference type="InterPro" id="IPR006612">
    <property type="entry name" value="THAP_Znf"/>
</dbReference>
<dbReference type="PROSITE" id="PS50950">
    <property type="entry name" value="ZF_THAP"/>
    <property type="match status" value="1"/>
</dbReference>
<keyword evidence="9" id="KW-1185">Reference proteome</keyword>
<reference evidence="8 9" key="1">
    <citation type="submission" date="2022-05" db="EMBL/GenBank/DDBJ databases">
        <authorList>
            <consortium name="Genoscope - CEA"/>
            <person name="William W."/>
        </authorList>
    </citation>
    <scope>NUCLEOTIDE SEQUENCE [LARGE SCALE GENOMIC DNA]</scope>
</reference>
<accession>A0ABN8S3V1</accession>
<evidence type="ECO:0000259" key="7">
    <source>
        <dbReference type="PROSITE" id="PS50950"/>
    </source>
</evidence>
<keyword evidence="2 5" id="KW-0863">Zinc-finger</keyword>
<keyword evidence="3" id="KW-0862">Zinc</keyword>
<evidence type="ECO:0000313" key="9">
    <source>
        <dbReference type="Proteomes" id="UP001159427"/>
    </source>
</evidence>
<evidence type="ECO:0000313" key="8">
    <source>
        <dbReference type="EMBL" id="CAH3184443.1"/>
    </source>
</evidence>
<evidence type="ECO:0000256" key="1">
    <source>
        <dbReference type="ARBA" id="ARBA00022723"/>
    </source>
</evidence>
<dbReference type="SMART" id="SM00980">
    <property type="entry name" value="THAP"/>
    <property type="match status" value="1"/>
</dbReference>
<feature type="region of interest" description="Disordered" evidence="6">
    <location>
        <begin position="94"/>
        <end position="187"/>
    </location>
</feature>
<sequence>MFCNNTNRDGVSLHQFPTDEPLWRQWIAFVLAKRDDDWTPGSGNICSSHFMPDCYEGMDAKLTGFAKKAYLKKTAISTIQANPTPGQIQEALSLKRKRTSAATQGDSKWQVQQKGDITPKSHPNRSSRALSKLTAQRCVVQPTSNNQSEVSQTTDLAQPSTSASGDTSCSETGAGKEERSQAREFQTANKGTDKGLCRLICRSKGTQISLKSNTTVKNGTQCYIAKLPPLILLSTLCKEAENQTDYAPTPELLASFEDELFEDLDVDDEKYNPYLTSKEDEDEGGSRDEKQSGKSIGETQKLKPHKERKFIVFETNLLSLFACCPICAGHAEAKISKEISTISQVQPCVVQPAIF</sequence>
<evidence type="ECO:0000256" key="4">
    <source>
        <dbReference type="ARBA" id="ARBA00023125"/>
    </source>
</evidence>
<dbReference type="Proteomes" id="UP001159427">
    <property type="component" value="Unassembled WGS sequence"/>
</dbReference>
<feature type="compositionally biased region" description="Polar residues" evidence="6">
    <location>
        <begin position="100"/>
        <end position="115"/>
    </location>
</feature>
<name>A0ABN8S3V1_9CNID</name>
<keyword evidence="1" id="KW-0479">Metal-binding</keyword>
<feature type="compositionally biased region" description="Polar residues" evidence="6">
    <location>
        <begin position="141"/>
        <end position="171"/>
    </location>
</feature>
<dbReference type="PANTHER" id="PTHR46927">
    <property type="entry name" value="AGAP005574-PA"/>
    <property type="match status" value="1"/>
</dbReference>
<evidence type="ECO:0000256" key="3">
    <source>
        <dbReference type="ARBA" id="ARBA00022833"/>
    </source>
</evidence>
<comment type="caution">
    <text evidence="8">The sequence shown here is derived from an EMBL/GenBank/DDBJ whole genome shotgun (WGS) entry which is preliminary data.</text>
</comment>
<dbReference type="InterPro" id="IPR052224">
    <property type="entry name" value="THAP_domain_protein"/>
</dbReference>
<organism evidence="8 9">
    <name type="scientific">Porites evermanni</name>
    <dbReference type="NCBI Taxonomy" id="104178"/>
    <lineage>
        <taxon>Eukaryota</taxon>
        <taxon>Metazoa</taxon>
        <taxon>Cnidaria</taxon>
        <taxon>Anthozoa</taxon>
        <taxon>Hexacorallia</taxon>
        <taxon>Scleractinia</taxon>
        <taxon>Fungiina</taxon>
        <taxon>Poritidae</taxon>
        <taxon>Porites</taxon>
    </lineage>
</organism>
<dbReference type="EMBL" id="CALNXI010002193">
    <property type="protein sequence ID" value="CAH3184443.1"/>
    <property type="molecule type" value="Genomic_DNA"/>
</dbReference>
<dbReference type="SMART" id="SM00692">
    <property type="entry name" value="DM3"/>
    <property type="match status" value="1"/>
</dbReference>